<evidence type="ECO:0000313" key="1">
    <source>
        <dbReference type="EMBL" id="BFD46981.1"/>
    </source>
</evidence>
<proteinExistence type="predicted"/>
<evidence type="ECO:0000313" key="8">
    <source>
        <dbReference type="EMBL" id="BFD48307.1"/>
    </source>
</evidence>
<reference evidence="4" key="1">
    <citation type="submission" date="2024-01" db="EMBL/GenBank/DDBJ databases">
        <title>Sequencing the genomes of a sandfly, Sergentomyia squamirostris, and its two endosymbionts.</title>
        <authorList>
            <person name="Itokawa K."/>
            <person name="Sanjoba C."/>
        </authorList>
    </citation>
    <scope>NUCLEOTIDE SEQUENCE</scope>
    <source>
        <strain evidence="4">WSSQ</strain>
    </source>
</reference>
<name>A0AAT9GDE7_9RICK</name>
<protein>
    <submittedName>
        <fullName evidence="4">Uncharacterized protein</fullName>
    </submittedName>
</protein>
<gene>
    <name evidence="1" type="ORF">DMENIID0003_00550</name>
    <name evidence="2" type="ORF">DMENIID0003_02170</name>
    <name evidence="3" type="ORF">DMENIID0003_03850</name>
    <name evidence="4" type="ORF">DMENIID0003_09370</name>
    <name evidence="5" type="ORF">DMENIID0003_11450</name>
    <name evidence="6" type="ORF">DMENIID0003_11570</name>
    <name evidence="7" type="ORF">DMENIID0003_13720</name>
    <name evidence="8" type="ORF">DMENIID0003_13810</name>
</gene>
<evidence type="ECO:0000313" key="5">
    <source>
        <dbReference type="EMBL" id="BFD48071.1"/>
    </source>
</evidence>
<evidence type="ECO:0000313" key="2">
    <source>
        <dbReference type="EMBL" id="BFD47143.1"/>
    </source>
</evidence>
<dbReference type="EMBL" id="AP029172">
    <property type="protein sequence ID" value="BFD47863.1"/>
    <property type="molecule type" value="Genomic_DNA"/>
</dbReference>
<evidence type="ECO:0000313" key="6">
    <source>
        <dbReference type="EMBL" id="BFD48083.1"/>
    </source>
</evidence>
<dbReference type="AlphaFoldDB" id="A0AAT9GDE7"/>
<dbReference type="EMBL" id="AP029172">
    <property type="protein sequence ID" value="BFD46981.1"/>
    <property type="molecule type" value="Genomic_DNA"/>
</dbReference>
<evidence type="ECO:0000313" key="7">
    <source>
        <dbReference type="EMBL" id="BFD48298.1"/>
    </source>
</evidence>
<dbReference type="EMBL" id="AP029172">
    <property type="protein sequence ID" value="BFD48071.1"/>
    <property type="molecule type" value="Genomic_DNA"/>
</dbReference>
<dbReference type="EMBL" id="AP029172">
    <property type="protein sequence ID" value="BFD47143.1"/>
    <property type="molecule type" value="Genomic_DNA"/>
</dbReference>
<dbReference type="EMBL" id="AP029172">
    <property type="protein sequence ID" value="BFD48307.1"/>
    <property type="molecule type" value="Genomic_DNA"/>
</dbReference>
<evidence type="ECO:0000313" key="3">
    <source>
        <dbReference type="EMBL" id="BFD47311.1"/>
    </source>
</evidence>
<dbReference type="EMBL" id="AP029172">
    <property type="protein sequence ID" value="BFD48083.1"/>
    <property type="molecule type" value="Genomic_DNA"/>
</dbReference>
<sequence>MIKMLTFNQDVSDLSAKSKNLNPTRNGFMERSNHMEALVNLYKSNKQVANRKSLCGGIV</sequence>
<organism evidence="4">
    <name type="scientific">Wolbachia endosymbiont of Sergentomyia squamirostris</name>
    <dbReference type="NCBI Taxonomy" id="3113640"/>
    <lineage>
        <taxon>Bacteria</taxon>
        <taxon>Pseudomonadati</taxon>
        <taxon>Pseudomonadota</taxon>
        <taxon>Alphaproteobacteria</taxon>
        <taxon>Rickettsiales</taxon>
        <taxon>Anaplasmataceae</taxon>
        <taxon>Wolbachieae</taxon>
        <taxon>Wolbachia</taxon>
    </lineage>
</organism>
<evidence type="ECO:0000313" key="4">
    <source>
        <dbReference type="EMBL" id="BFD47863.1"/>
    </source>
</evidence>
<accession>A0AAT9GDE7</accession>
<dbReference type="EMBL" id="AP029172">
    <property type="protein sequence ID" value="BFD47311.1"/>
    <property type="molecule type" value="Genomic_DNA"/>
</dbReference>
<dbReference type="EMBL" id="AP029172">
    <property type="protein sequence ID" value="BFD48298.1"/>
    <property type="molecule type" value="Genomic_DNA"/>
</dbReference>